<proteinExistence type="predicted"/>
<reference evidence="1" key="1">
    <citation type="submission" date="2022-07" db="EMBL/GenBank/DDBJ databases">
        <title>Phylogenomic reconstructions and comparative analyses of Kickxellomycotina fungi.</title>
        <authorList>
            <person name="Reynolds N.K."/>
            <person name="Stajich J.E."/>
            <person name="Barry K."/>
            <person name="Grigoriev I.V."/>
            <person name="Crous P."/>
            <person name="Smith M.E."/>
        </authorList>
    </citation>
    <scope>NUCLEOTIDE SEQUENCE</scope>
    <source>
        <strain evidence="1">NRRL 5244</strain>
    </source>
</reference>
<evidence type="ECO:0000313" key="1">
    <source>
        <dbReference type="EMBL" id="KAJ1951613.1"/>
    </source>
</evidence>
<organism evidence="1 2">
    <name type="scientific">Linderina macrospora</name>
    <dbReference type="NCBI Taxonomy" id="4868"/>
    <lineage>
        <taxon>Eukaryota</taxon>
        <taxon>Fungi</taxon>
        <taxon>Fungi incertae sedis</taxon>
        <taxon>Zoopagomycota</taxon>
        <taxon>Kickxellomycotina</taxon>
        <taxon>Kickxellomycetes</taxon>
        <taxon>Kickxellales</taxon>
        <taxon>Kickxellaceae</taxon>
        <taxon>Linderina</taxon>
    </lineage>
</organism>
<dbReference type="Proteomes" id="UP001150603">
    <property type="component" value="Unassembled WGS sequence"/>
</dbReference>
<keyword evidence="2" id="KW-1185">Reference proteome</keyword>
<sequence length="1314" mass="145030">MGSEGAFKSTIAEYLEDLPAQFCQQLFTKPAACLAIFRLLSTLGKHIIMSMLYLDSPIELSDVLQWAKPGKTKSFKSKIHRLRKLRILVENSGKVSLDPMFRQELRNALTGGGDFGSFGIPATMRDPRITEAWLGKYANEKWEAILHFMVGQNAEMPKPSDSVLHILKMSRLMERREGEMRITNSGFQFLLQDVSSQVWTVLLQYLRLAEDQNMDVVEVLNFLFQLVGLQLGVAYRTDRLSQSQRKMLSELKDFGLMFQQGDVFYPTQLVTSLTSAMNAEHTTNNGQVSTTEMSADGYVILETNCRVYAYTSSPLQIAILNLFVHLVSRFPNFVTGVITRDSIRRALSNGITADQIVTYMTVYAHPHMRNQMPVLPITVTDQIRLWENERNRLKPTASYFYKDFHQRQDFERVYKYAEDLGAILWCNVEKRQIVVTPAAHVVIMQYVRGHRKPEQRGGMSCAACVSTIEQRLRSSGAHSVSVDLMTGFSTVIHDADVLSSDNVYDCILTMGFEAEILQTRQSTEKLLLDQSEEAWLEFEAPVSDAHLPIAALEHATGVVSVCVAEDNLAVSVRYLPRLVGHQRAAGRRFIVSLIFATPALVLMLLDSMLTPTHPIYRFLHKRATGRCTPHTACMFILATMCQLVLGSRFYLHAAKALFRARTANMDVLVVLGTTTAYAGSVVSAVMESGDFFETPIFLISFVLLGRWLESVARGCSASTVESLISLQPQTAVLADGTVVGTEEIKPGDLVLVRGASHIPCDGIIVYGQTCVDESLITGESCSVLKVPGSTVVGGSFNQMRNIQIRAIAATDNSVLSRIIQLIRDAQTNKPRMQQIADRVASKFVVLVAVSSVLVFIMWAVVGARGGIRREWIERKGMVHRRHSQNEKNRIAYVSDTIFALLNAISVLVIACPCALGLAAPTAIMVGSGVAARLGILVKGGGAVMEAASKVDVVAFDKTGTLTQGRPSVVDFRELRGLPPGCKSWIYSAIHAIESMSNHPLAAAVRQFIEMHTRISQNIEIRDHEEVPGCGTRALVSVPDDLRKHLGWAEPQEAYLSIGREGWVWADTSFVNSLSPEERSERERRKKWEINGYTLVSVCLQPKRTNDVRQASWPIPACPLLSFAVDDDVRQEAKFVIDSLHHKGIEVWMISGDKAEIAQVVADRLGIKNVIAGVLPGEKCESIRGLQFDGEKRRVVAMVGDGINDAPALALADIGIAVDSGTATAIETAPVVLMRPSLSSLLTFLDISRVTMRRVRMNFVWASGYNLVCLPIAAGALYPVIGRGLPPAAAGLLMVLSSLTVMVSSLALKLYKDAY</sequence>
<dbReference type="EMBL" id="JANBPW010000002">
    <property type="protein sequence ID" value="KAJ1951613.1"/>
    <property type="molecule type" value="Genomic_DNA"/>
</dbReference>
<accession>A0ACC1JHY5</accession>
<gene>
    <name evidence="1" type="ORF">FBU59_000018</name>
</gene>
<comment type="caution">
    <text evidence="1">The sequence shown here is derived from an EMBL/GenBank/DDBJ whole genome shotgun (WGS) entry which is preliminary data.</text>
</comment>
<evidence type="ECO:0000313" key="2">
    <source>
        <dbReference type="Proteomes" id="UP001150603"/>
    </source>
</evidence>
<protein>
    <submittedName>
        <fullName evidence="1">Uncharacterized protein</fullName>
    </submittedName>
</protein>
<name>A0ACC1JHY5_9FUNG</name>